<dbReference type="Gene3D" id="3.40.640.10">
    <property type="entry name" value="Type I PLP-dependent aspartate aminotransferase-like (Major domain)"/>
    <property type="match status" value="1"/>
</dbReference>
<dbReference type="InterPro" id="IPR015421">
    <property type="entry name" value="PyrdxlP-dep_Trfase_major"/>
</dbReference>
<reference evidence="7 8" key="1">
    <citation type="submission" date="2019-06" db="EMBL/GenBank/DDBJ databases">
        <title>Sulfurimonas gotlandica sp. nov., a chemoautotrophic and psychrotolerant epsilonproteobacterium isolated from a pelagic redoxcline, and an emended description of the genus Sulfurimonas.</title>
        <authorList>
            <person name="Wang S."/>
            <person name="Jiang L."/>
            <person name="Shao Z."/>
        </authorList>
    </citation>
    <scope>NUCLEOTIDE SEQUENCE [LARGE SCALE GENOMIC DNA]</scope>
    <source>
        <strain evidence="7 8">S2-6</strain>
    </source>
</reference>
<sequence length="399" mass="45774">MEKALKKYSFETASEREGTNAEKYVLRKQLFGTDDVLPVWVADMDIDTPSCVLDAVKKRLQHPIIGYEEVPASAYQAQIDWVKHEHGMEFYLDDMLYSHSVVASMHTAIEAFTKEGDGVIVQTPVYPPFFHSVLQLNRKLIKNSLHVDKYGEYSFDIEDFKAKIDENTKLLLLCSPHNPVGRVWKKKELKEILEVCIEHNIVVFADEIHSDLVYKPFKHTVFASLDERAKDITVTALGVGKTFNMAGFAMSTVAIANEELRKQFKKAYEKVHFAQGCVLSHVAFETAYREAKEWLEALKIHLYYNYLMLNEIAKKYSKYIKVTPIEATYLAWLDCRGMGIKDKELRAFFINEAKLGLNAGISFGREGSGYMRLNFAVSSAKMREIVQRLERALQRREIG</sequence>
<feature type="domain" description="Aminotransferase class I/classII large" evidence="6">
    <location>
        <begin position="46"/>
        <end position="389"/>
    </location>
</feature>
<evidence type="ECO:0000313" key="8">
    <source>
        <dbReference type="Proteomes" id="UP000593719"/>
    </source>
</evidence>
<dbReference type="GO" id="GO:0030170">
    <property type="term" value="F:pyridoxal phosphate binding"/>
    <property type="evidence" value="ECO:0007669"/>
    <property type="project" value="InterPro"/>
</dbReference>
<dbReference type="InterPro" id="IPR027619">
    <property type="entry name" value="C-S_lyase_PatB-like"/>
</dbReference>
<name>A0A7M1B3A4_9BACT</name>
<dbReference type="GO" id="GO:0047804">
    <property type="term" value="F:cysteine-S-conjugate beta-lyase activity"/>
    <property type="evidence" value="ECO:0007669"/>
    <property type="project" value="UniProtKB-EC"/>
</dbReference>
<keyword evidence="3" id="KW-0663">Pyridoxal phosphate</keyword>
<dbReference type="PANTHER" id="PTHR43525">
    <property type="entry name" value="PROTEIN MALY"/>
    <property type="match status" value="1"/>
</dbReference>
<dbReference type="AlphaFoldDB" id="A0A7M1B3A4"/>
<evidence type="ECO:0000256" key="1">
    <source>
        <dbReference type="ARBA" id="ARBA00001933"/>
    </source>
</evidence>
<proteinExistence type="inferred from homology"/>
<keyword evidence="8" id="KW-1185">Reference proteome</keyword>
<evidence type="ECO:0000256" key="3">
    <source>
        <dbReference type="ARBA" id="ARBA00022898"/>
    </source>
</evidence>
<dbReference type="SUPFAM" id="SSF53383">
    <property type="entry name" value="PLP-dependent transferases"/>
    <property type="match status" value="1"/>
</dbReference>
<keyword evidence="4" id="KW-0456">Lyase</keyword>
<comment type="similarity">
    <text evidence="5">Belongs to the class-II pyridoxal-phosphate-dependent aminotransferase family. MalY/PatB cystathionine beta-lyase subfamily.</text>
</comment>
<comment type="cofactor">
    <cofactor evidence="1">
        <name>pyridoxal 5'-phosphate</name>
        <dbReference type="ChEBI" id="CHEBI:597326"/>
    </cofactor>
</comment>
<dbReference type="CDD" id="cd00609">
    <property type="entry name" value="AAT_like"/>
    <property type="match status" value="1"/>
</dbReference>
<accession>A0A7M1B3A4</accession>
<dbReference type="InterPro" id="IPR015424">
    <property type="entry name" value="PyrdxlP-dep_Trfase"/>
</dbReference>
<dbReference type="NCBIfam" id="TIGR04350">
    <property type="entry name" value="C_S_lyase_PatB"/>
    <property type="match status" value="1"/>
</dbReference>
<evidence type="ECO:0000256" key="5">
    <source>
        <dbReference type="ARBA" id="ARBA00037974"/>
    </source>
</evidence>
<dbReference type="InterPro" id="IPR015422">
    <property type="entry name" value="PyrdxlP-dep_Trfase_small"/>
</dbReference>
<dbReference type="PANTHER" id="PTHR43525:SF1">
    <property type="entry name" value="PROTEIN MALY"/>
    <property type="match status" value="1"/>
</dbReference>
<dbReference type="EC" id="4.4.1.13" evidence="2"/>
<keyword evidence="7" id="KW-0032">Aminotransferase</keyword>
<evidence type="ECO:0000313" key="7">
    <source>
        <dbReference type="EMBL" id="QOP44135.1"/>
    </source>
</evidence>
<dbReference type="RefSeq" id="WP_193150301.1">
    <property type="nucleotide sequence ID" value="NZ_CP041235.1"/>
</dbReference>
<dbReference type="GO" id="GO:0008483">
    <property type="term" value="F:transaminase activity"/>
    <property type="evidence" value="ECO:0007669"/>
    <property type="project" value="UniProtKB-KW"/>
</dbReference>
<evidence type="ECO:0000256" key="4">
    <source>
        <dbReference type="ARBA" id="ARBA00023239"/>
    </source>
</evidence>
<dbReference type="Pfam" id="PF00155">
    <property type="entry name" value="Aminotran_1_2"/>
    <property type="match status" value="1"/>
</dbReference>
<evidence type="ECO:0000256" key="2">
    <source>
        <dbReference type="ARBA" id="ARBA00012224"/>
    </source>
</evidence>
<protein>
    <recommendedName>
        <fullName evidence="2">cysteine-S-conjugate beta-lyase</fullName>
        <ecNumber evidence="2">4.4.1.13</ecNumber>
    </recommendedName>
</protein>
<dbReference type="EMBL" id="CP041235">
    <property type="protein sequence ID" value="QOP44135.1"/>
    <property type="molecule type" value="Genomic_DNA"/>
</dbReference>
<gene>
    <name evidence="7" type="ORF">FJR45_09335</name>
</gene>
<dbReference type="InterPro" id="IPR004839">
    <property type="entry name" value="Aminotransferase_I/II_large"/>
</dbReference>
<dbReference type="Gene3D" id="3.90.1150.10">
    <property type="entry name" value="Aspartate Aminotransferase, domain 1"/>
    <property type="match status" value="1"/>
</dbReference>
<dbReference type="InterPro" id="IPR051798">
    <property type="entry name" value="Class-II_PLP-Dep_Aminotrans"/>
</dbReference>
<dbReference type="Proteomes" id="UP000593719">
    <property type="component" value="Chromosome"/>
</dbReference>
<dbReference type="KEGG" id="ssei:FJR45_09335"/>
<keyword evidence="7" id="KW-0808">Transferase</keyword>
<organism evidence="7 8">
    <name type="scientific">Sulfurimonas sediminis</name>
    <dbReference type="NCBI Taxonomy" id="2590020"/>
    <lineage>
        <taxon>Bacteria</taxon>
        <taxon>Pseudomonadati</taxon>
        <taxon>Campylobacterota</taxon>
        <taxon>Epsilonproteobacteria</taxon>
        <taxon>Campylobacterales</taxon>
        <taxon>Sulfurimonadaceae</taxon>
        <taxon>Sulfurimonas</taxon>
    </lineage>
</organism>
<evidence type="ECO:0000259" key="6">
    <source>
        <dbReference type="Pfam" id="PF00155"/>
    </source>
</evidence>